<dbReference type="GeneID" id="106551345"/>
<sequence length="124" mass="14131">MINSTFPLSFCRSYKHKLNLGSLTSYLVSYVLSNRKGQSPFIRAKTVVQTLAAFFASADAAITVEHTPIWCKNNKGINVLVEEREKHIIVEEAKQIWAKMKMRSPTTDMAHRMTHDGRFLGFLI</sequence>
<evidence type="ECO:0000313" key="2">
    <source>
        <dbReference type="RefSeq" id="XP_013924914.1"/>
    </source>
</evidence>
<evidence type="ECO:0000313" key="1">
    <source>
        <dbReference type="Proteomes" id="UP000504617"/>
    </source>
</evidence>
<gene>
    <name evidence="2" type="primary">LOC106551345</name>
</gene>
<name>A0A6I9YLK7_9SAUR</name>
<dbReference type="RefSeq" id="XP_013924914.1">
    <property type="nucleotide sequence ID" value="XM_014069439.1"/>
</dbReference>
<reference evidence="2" key="1">
    <citation type="submission" date="2025-08" db="UniProtKB">
        <authorList>
            <consortium name="RefSeq"/>
        </authorList>
    </citation>
    <scope>IDENTIFICATION</scope>
    <source>
        <tissue evidence="2">Skeletal muscle</tissue>
    </source>
</reference>
<proteinExistence type="predicted"/>
<keyword evidence="1" id="KW-1185">Reference proteome</keyword>
<accession>A0A6I9YLK7</accession>
<dbReference type="KEGG" id="tsr:106551345"/>
<organism evidence="1 2">
    <name type="scientific">Thamnophis sirtalis</name>
    <dbReference type="NCBI Taxonomy" id="35019"/>
    <lineage>
        <taxon>Eukaryota</taxon>
        <taxon>Metazoa</taxon>
        <taxon>Chordata</taxon>
        <taxon>Craniata</taxon>
        <taxon>Vertebrata</taxon>
        <taxon>Euteleostomi</taxon>
        <taxon>Lepidosauria</taxon>
        <taxon>Squamata</taxon>
        <taxon>Bifurcata</taxon>
        <taxon>Unidentata</taxon>
        <taxon>Episquamata</taxon>
        <taxon>Toxicofera</taxon>
        <taxon>Serpentes</taxon>
        <taxon>Colubroidea</taxon>
        <taxon>Colubridae</taxon>
        <taxon>Natricinae</taxon>
        <taxon>Thamnophis</taxon>
    </lineage>
</organism>
<dbReference type="OrthoDB" id="1470711at2759"/>
<dbReference type="AlphaFoldDB" id="A0A6I9YLK7"/>
<dbReference type="Proteomes" id="UP000504617">
    <property type="component" value="Unplaced"/>
</dbReference>
<protein>
    <submittedName>
        <fullName evidence="2">F-box only protein 18-like</fullName>
    </submittedName>
</protein>